<dbReference type="Proteomes" id="UP000032232">
    <property type="component" value="Unassembled WGS sequence"/>
</dbReference>
<keyword evidence="3" id="KW-1185">Reference proteome</keyword>
<evidence type="ECO:0000313" key="3">
    <source>
        <dbReference type="Proteomes" id="UP000032232"/>
    </source>
</evidence>
<dbReference type="Pfam" id="PF13467">
    <property type="entry name" value="RHH_4"/>
    <property type="match status" value="1"/>
</dbReference>
<reference evidence="2 3" key="1">
    <citation type="submission" date="2015-02" db="EMBL/GenBank/DDBJ databases">
        <title>Genome Sequence of Jannaschia aquimarina DSM28248, a member of the Roseobacter clade.</title>
        <authorList>
            <person name="Voget S."/>
            <person name="Daniel R."/>
        </authorList>
    </citation>
    <scope>NUCLEOTIDE SEQUENCE [LARGE SCALE GENOMIC DNA]</scope>
    <source>
        <strain evidence="2 3">GSW-M26</strain>
    </source>
</reference>
<accession>A0A0D1D4E1</accession>
<dbReference type="PATRIC" id="fig|935700.4.peg.3365"/>
<evidence type="ECO:0000313" key="2">
    <source>
        <dbReference type="EMBL" id="KIT14933.1"/>
    </source>
</evidence>
<dbReference type="RefSeq" id="WP_043920027.1">
    <property type="nucleotide sequence ID" value="NZ_FZPF01000001.1"/>
</dbReference>
<gene>
    <name evidence="2" type="ORF">jaqu_32580</name>
</gene>
<evidence type="ECO:0000259" key="1">
    <source>
        <dbReference type="Pfam" id="PF13467"/>
    </source>
</evidence>
<organism evidence="2 3">
    <name type="scientific">Jannaschia aquimarina</name>
    <dbReference type="NCBI Taxonomy" id="935700"/>
    <lineage>
        <taxon>Bacteria</taxon>
        <taxon>Pseudomonadati</taxon>
        <taxon>Pseudomonadota</taxon>
        <taxon>Alphaproteobacteria</taxon>
        <taxon>Rhodobacterales</taxon>
        <taxon>Roseobacteraceae</taxon>
        <taxon>Jannaschia</taxon>
    </lineage>
</organism>
<dbReference type="Gene3D" id="1.10.3990.20">
    <property type="entry name" value="protein bp1543"/>
    <property type="match status" value="1"/>
</dbReference>
<comment type="caution">
    <text evidence="2">The sequence shown here is derived from an EMBL/GenBank/DDBJ whole genome shotgun (WGS) entry which is preliminary data.</text>
</comment>
<dbReference type="AlphaFoldDB" id="A0A0D1D4E1"/>
<sequence length="96" mass="11044">MCEIYARQDPKRYELTSRSLRIDGYSTSIRLENAFWDVLERMAQSEGRTLNDLIATLHREASGDRNVPRNFTSVLRSSCLIYLEGTDQGRRDSEAA</sequence>
<proteinExistence type="predicted"/>
<feature type="domain" description="Ribbon-helix-helix" evidence="1">
    <location>
        <begin position="16"/>
        <end position="83"/>
    </location>
</feature>
<dbReference type="InterPro" id="IPR027373">
    <property type="entry name" value="RHH_dom"/>
</dbReference>
<dbReference type="OrthoDB" id="5458732at2"/>
<protein>
    <recommendedName>
        <fullName evidence="1">Ribbon-helix-helix domain-containing protein</fullName>
    </recommendedName>
</protein>
<dbReference type="EMBL" id="JYFE01000060">
    <property type="protein sequence ID" value="KIT14933.1"/>
    <property type="molecule type" value="Genomic_DNA"/>
</dbReference>
<name>A0A0D1D4E1_9RHOB</name>
<dbReference type="STRING" id="935700.jaqu_32580"/>
<dbReference type="InterPro" id="IPR038268">
    <property type="entry name" value="RHH_sf"/>
</dbReference>